<dbReference type="InterPro" id="IPR025048">
    <property type="entry name" value="DUF3987"/>
</dbReference>
<accession>A0ABZ0FC49</accession>
<protein>
    <submittedName>
        <fullName evidence="1">DUF3987 domain-containing protein</fullName>
    </submittedName>
</protein>
<proteinExistence type="predicted"/>
<sequence>MSKSSYDELIDNELSVGVSAKREEHAEVISPAKLDAGELSEIMRGHPLVDLAISMAGVVQFPRDSAVLAACTIASSAISDVYRVKFNDHAKPICTGIYSLIAQPPGSGKSAIFSKFLDVLDDERSEANAEIKKWASSYNDAKDEEDQRQFRLLATSLRDTTPEALDGALTRTDGSFFAASDEQNLANSLIGGAYSQGGKPVNNGAILAGFCGERAATLRVTREGYTGYVHGAACCVTQSGVIETVATSSDGTGVAERFIMIDEPSLLGYRKRGKVRQRVNEELSYSYEQAITKLVAKARDRAKSLGTVRHWQDMPNLTLSNVGFDMVAEFMDSEIEPQLRNDGAYGYGLLQGAASKSDYRVAKFAAVLHVFDCLMNGREVSPVISDEWVEVGVKVARWSLNCMKQAIEKGGIAGKSVEVESVIGYVTKQGGKGVPSSTVAQYMRKRAEFKGYGEEATKRVHAAIDAAIRSGDLIRLERTAGRKPVSMLFAAGYEPPVMMRAA</sequence>
<reference evidence="1 2" key="1">
    <citation type="submission" date="2023-10" db="EMBL/GenBank/DDBJ databases">
        <title>Genome analysis of psychrotrophic aerobic bacterium Aeromonas allosaccharophila BIM B-1809 isolated from infected fish.</title>
        <authorList>
            <person name="Leanovich S.I."/>
            <person name="Sidarenka A.V."/>
            <person name="Akhremchuk A.E."/>
            <person name="Sikolenko M.A."/>
            <person name="Valentovich L.N."/>
        </authorList>
    </citation>
    <scope>NUCLEOTIDE SEQUENCE [LARGE SCALE GENOMIC DNA]</scope>
    <source>
        <strain evidence="1 2">BIM B-1809</strain>
    </source>
</reference>
<dbReference type="RefSeq" id="WP_317103415.1">
    <property type="nucleotide sequence ID" value="NZ_CP136584.1"/>
</dbReference>
<evidence type="ECO:0000313" key="1">
    <source>
        <dbReference type="EMBL" id="WOE67181.1"/>
    </source>
</evidence>
<organism evidence="1 2">
    <name type="scientific">Aeromonas allosaccharophila</name>
    <dbReference type="NCBI Taxonomy" id="656"/>
    <lineage>
        <taxon>Bacteria</taxon>
        <taxon>Pseudomonadati</taxon>
        <taxon>Pseudomonadota</taxon>
        <taxon>Gammaproteobacteria</taxon>
        <taxon>Aeromonadales</taxon>
        <taxon>Aeromonadaceae</taxon>
        <taxon>Aeromonas</taxon>
    </lineage>
</organism>
<dbReference type="EMBL" id="CP136584">
    <property type="protein sequence ID" value="WOE67181.1"/>
    <property type="molecule type" value="Genomic_DNA"/>
</dbReference>
<name>A0ABZ0FC49_9GAMM</name>
<dbReference type="Proteomes" id="UP001302667">
    <property type="component" value="Chromosome"/>
</dbReference>
<dbReference type="Pfam" id="PF13148">
    <property type="entry name" value="DUF3987"/>
    <property type="match status" value="2"/>
</dbReference>
<evidence type="ECO:0000313" key="2">
    <source>
        <dbReference type="Proteomes" id="UP001302667"/>
    </source>
</evidence>
<keyword evidence="2" id="KW-1185">Reference proteome</keyword>
<gene>
    <name evidence="1" type="ORF">RY972_03515</name>
</gene>